<keyword evidence="10" id="KW-0812">Transmembrane</keyword>
<dbReference type="GO" id="GO:0046983">
    <property type="term" value="F:protein dimerization activity"/>
    <property type="evidence" value="ECO:0007669"/>
    <property type="project" value="InterPro"/>
</dbReference>
<dbReference type="GO" id="GO:0016020">
    <property type="term" value="C:membrane"/>
    <property type="evidence" value="ECO:0007669"/>
    <property type="project" value="InterPro"/>
</dbReference>
<comment type="catalytic activity">
    <reaction evidence="1">
        <text>ATP + protein L-histidine = ADP + protein N-phospho-L-histidine.</text>
        <dbReference type="EC" id="2.7.13.3"/>
    </reaction>
</comment>
<dbReference type="OrthoDB" id="227596at2"/>
<dbReference type="RefSeq" id="WP_052843975.1">
    <property type="nucleotide sequence ID" value="NZ_CP011546.1"/>
</dbReference>
<keyword evidence="5" id="KW-0547">Nucleotide-binding</keyword>
<feature type="transmembrane region" description="Helical" evidence="10">
    <location>
        <begin position="40"/>
        <end position="59"/>
    </location>
</feature>
<evidence type="ECO:0000256" key="5">
    <source>
        <dbReference type="ARBA" id="ARBA00022741"/>
    </source>
</evidence>
<evidence type="ECO:0000256" key="2">
    <source>
        <dbReference type="ARBA" id="ARBA00012438"/>
    </source>
</evidence>
<evidence type="ECO:0000256" key="7">
    <source>
        <dbReference type="ARBA" id="ARBA00022840"/>
    </source>
</evidence>
<keyword evidence="10" id="KW-1133">Transmembrane helix</keyword>
<reference evidence="12 13" key="1">
    <citation type="journal article" date="2015" name="Genome Announc.">
        <title>Virulence Factor Genes Detected in the Complete Genome Sequence of Corynebacterium uterequi DSM 45634, Isolated from the Uterus of a Maiden Mare.</title>
        <authorList>
            <person name="Ruckert C."/>
            <person name="Kriete M."/>
            <person name="Jaenicke S."/>
            <person name="Winkler A."/>
            <person name="Tauch A."/>
        </authorList>
    </citation>
    <scope>NUCLEOTIDE SEQUENCE [LARGE SCALE GENOMIC DNA]</scope>
    <source>
        <strain evidence="12 13">DSM 45634</strain>
    </source>
</reference>
<dbReference type="PANTHER" id="PTHR24421:SF10">
    <property type="entry name" value="NITRATE_NITRITE SENSOR PROTEIN NARQ"/>
    <property type="match status" value="1"/>
</dbReference>
<reference evidence="13" key="2">
    <citation type="submission" date="2015-05" db="EMBL/GenBank/DDBJ databases">
        <title>Complete genome sequence of Corynebacterium uterequi DSM 45634, isolated from the uterus of a maiden mare.</title>
        <authorList>
            <person name="Ruckert C."/>
            <person name="Albersmeier A."/>
            <person name="Winkler A."/>
            <person name="Tauch A."/>
        </authorList>
    </citation>
    <scope>NUCLEOTIDE SEQUENCE [LARGE SCALE GENOMIC DNA]</scope>
    <source>
        <strain evidence="13">DSM 45634</strain>
    </source>
</reference>
<evidence type="ECO:0000256" key="1">
    <source>
        <dbReference type="ARBA" id="ARBA00000085"/>
    </source>
</evidence>
<dbReference type="Proteomes" id="UP000035548">
    <property type="component" value="Chromosome"/>
</dbReference>
<evidence type="ECO:0000256" key="6">
    <source>
        <dbReference type="ARBA" id="ARBA00022777"/>
    </source>
</evidence>
<keyword evidence="6 12" id="KW-0418">Kinase</keyword>
<dbReference type="InterPro" id="IPR036890">
    <property type="entry name" value="HATPase_C_sf"/>
</dbReference>
<dbReference type="KEGG" id="cut:CUTER_01690"/>
<dbReference type="EMBL" id="CP011546">
    <property type="protein sequence ID" value="AKK10354.1"/>
    <property type="molecule type" value="Genomic_DNA"/>
</dbReference>
<evidence type="ECO:0000256" key="9">
    <source>
        <dbReference type="SAM" id="MobiDB-lite"/>
    </source>
</evidence>
<feature type="region of interest" description="Disordered" evidence="9">
    <location>
        <begin position="336"/>
        <end position="356"/>
    </location>
</feature>
<keyword evidence="7" id="KW-0067">ATP-binding</keyword>
<keyword evidence="10" id="KW-0472">Membrane</keyword>
<sequence>MVRLETTAVPPTPRIDAAYAAVFALISVMPALRIAEFGPLPWYVADTACHVLIAGAIALRTRRVRLSFVAVYATFAAYAALVAASPVNLGLSLVLFAAPLSLWAVSRREPQRRWAVAGVLLGVIGATLNPAVLVATSTAGFAPWRIVVFGTPAAVIIVLAYLIPNQQRLAAERRETEYRDRAQAERLALSRDLHDVVGHGLTAISVRAQTALFLGEQTTGHREALVDITRTAADALADIRALIDALASDSDAAAADPREIPKILSHVPAAVSTTAPATEDLDRAADWPLARRLVLVRSVQEAVTNLSKHGDGDGRVTVAVQGDAFTVTATNTVGGSGLAGDASATQSEGQSGGRGLAGLTERVEDLGGSLTAEIVDGVFRLRIEVTP</sequence>
<keyword evidence="3" id="KW-0597">Phosphoprotein</keyword>
<dbReference type="PATRIC" id="fig|1072256.5.peg.327"/>
<evidence type="ECO:0000313" key="12">
    <source>
        <dbReference type="EMBL" id="AKK10354.1"/>
    </source>
</evidence>
<evidence type="ECO:0000256" key="3">
    <source>
        <dbReference type="ARBA" id="ARBA00022553"/>
    </source>
</evidence>
<proteinExistence type="predicted"/>
<evidence type="ECO:0000256" key="10">
    <source>
        <dbReference type="SAM" id="Phobius"/>
    </source>
</evidence>
<dbReference type="Gene3D" id="3.30.565.10">
    <property type="entry name" value="Histidine kinase-like ATPase, C-terminal domain"/>
    <property type="match status" value="1"/>
</dbReference>
<evidence type="ECO:0000259" key="11">
    <source>
        <dbReference type="Pfam" id="PF07730"/>
    </source>
</evidence>
<dbReference type="Gene3D" id="1.20.5.1930">
    <property type="match status" value="1"/>
</dbReference>
<protein>
    <recommendedName>
        <fullName evidence="2">histidine kinase</fullName>
        <ecNumber evidence="2">2.7.13.3</ecNumber>
    </recommendedName>
</protein>
<gene>
    <name evidence="12" type="ORF">CUTER_01690</name>
</gene>
<feature type="transmembrane region" description="Helical" evidence="10">
    <location>
        <begin position="66"/>
        <end position="83"/>
    </location>
</feature>
<feature type="transmembrane region" description="Helical" evidence="10">
    <location>
        <begin position="17"/>
        <end position="34"/>
    </location>
</feature>
<accession>A0A0G3HAJ6</accession>
<evidence type="ECO:0000256" key="4">
    <source>
        <dbReference type="ARBA" id="ARBA00022679"/>
    </source>
</evidence>
<evidence type="ECO:0000256" key="8">
    <source>
        <dbReference type="ARBA" id="ARBA00023012"/>
    </source>
</evidence>
<keyword evidence="13" id="KW-1185">Reference proteome</keyword>
<dbReference type="GO" id="GO:0000155">
    <property type="term" value="F:phosphorelay sensor kinase activity"/>
    <property type="evidence" value="ECO:0007669"/>
    <property type="project" value="InterPro"/>
</dbReference>
<dbReference type="PANTHER" id="PTHR24421">
    <property type="entry name" value="NITRATE/NITRITE SENSOR PROTEIN NARX-RELATED"/>
    <property type="match status" value="1"/>
</dbReference>
<feature type="transmembrane region" description="Helical" evidence="10">
    <location>
        <begin position="89"/>
        <end position="105"/>
    </location>
</feature>
<dbReference type="Pfam" id="PF07730">
    <property type="entry name" value="HisKA_3"/>
    <property type="match status" value="1"/>
</dbReference>
<keyword evidence="4" id="KW-0808">Transferase</keyword>
<feature type="transmembrane region" description="Helical" evidence="10">
    <location>
        <begin position="114"/>
        <end position="136"/>
    </location>
</feature>
<organism evidence="12 13">
    <name type="scientific">Corynebacterium uterequi</name>
    <dbReference type="NCBI Taxonomy" id="1072256"/>
    <lineage>
        <taxon>Bacteria</taxon>
        <taxon>Bacillati</taxon>
        <taxon>Actinomycetota</taxon>
        <taxon>Actinomycetes</taxon>
        <taxon>Mycobacteriales</taxon>
        <taxon>Corynebacteriaceae</taxon>
        <taxon>Corynebacterium</taxon>
    </lineage>
</organism>
<feature type="transmembrane region" description="Helical" evidence="10">
    <location>
        <begin position="142"/>
        <end position="163"/>
    </location>
</feature>
<dbReference type="STRING" id="1072256.CUTER_01690"/>
<feature type="domain" description="Signal transduction histidine kinase subgroup 3 dimerisation and phosphoacceptor" evidence="11">
    <location>
        <begin position="185"/>
        <end position="248"/>
    </location>
</feature>
<dbReference type="InterPro" id="IPR011712">
    <property type="entry name" value="Sig_transdc_His_kin_sub3_dim/P"/>
</dbReference>
<dbReference type="AlphaFoldDB" id="A0A0G3HAJ6"/>
<name>A0A0G3HAJ6_9CORY</name>
<evidence type="ECO:0000313" key="13">
    <source>
        <dbReference type="Proteomes" id="UP000035548"/>
    </source>
</evidence>
<dbReference type="GO" id="GO:0005524">
    <property type="term" value="F:ATP binding"/>
    <property type="evidence" value="ECO:0007669"/>
    <property type="project" value="UniProtKB-KW"/>
</dbReference>
<dbReference type="InterPro" id="IPR050482">
    <property type="entry name" value="Sensor_HK_TwoCompSys"/>
</dbReference>
<dbReference type="EC" id="2.7.13.3" evidence="2"/>
<keyword evidence="8" id="KW-0902">Two-component regulatory system</keyword>